<evidence type="ECO:0000256" key="1">
    <source>
        <dbReference type="SAM" id="MobiDB-lite"/>
    </source>
</evidence>
<organism evidence="2 3">
    <name type="scientific">Steinernema carpocapsae</name>
    <name type="common">Entomopathogenic nematode</name>
    <dbReference type="NCBI Taxonomy" id="34508"/>
    <lineage>
        <taxon>Eukaryota</taxon>
        <taxon>Metazoa</taxon>
        <taxon>Ecdysozoa</taxon>
        <taxon>Nematoda</taxon>
        <taxon>Chromadorea</taxon>
        <taxon>Rhabditida</taxon>
        <taxon>Tylenchina</taxon>
        <taxon>Panagrolaimomorpha</taxon>
        <taxon>Strongyloidoidea</taxon>
        <taxon>Steinernematidae</taxon>
        <taxon>Steinernema</taxon>
    </lineage>
</organism>
<dbReference type="AlphaFoldDB" id="A0A4U5NFI2"/>
<feature type="compositionally biased region" description="Polar residues" evidence="1">
    <location>
        <begin position="59"/>
        <end position="70"/>
    </location>
</feature>
<gene>
    <name evidence="2" type="ORF">L596_015623</name>
</gene>
<evidence type="ECO:0000313" key="2">
    <source>
        <dbReference type="EMBL" id="TKR81809.1"/>
    </source>
</evidence>
<sequence>MDPKISFIPAAEAAVSPIVEEHVAKVEAVKEEENTEQVVEINNNQEGKCCQERERRHSCQTSGQDSQENRLQCGLSWPSHDSSDHEGIRPMDQAHCSQARNPRSSI</sequence>
<keyword evidence="3" id="KW-1185">Reference proteome</keyword>
<feature type="compositionally biased region" description="Polar residues" evidence="1">
    <location>
        <begin position="95"/>
        <end position="106"/>
    </location>
</feature>
<dbReference type="Proteomes" id="UP000298663">
    <property type="component" value="Unassembled WGS sequence"/>
</dbReference>
<reference evidence="2 3" key="1">
    <citation type="journal article" date="2015" name="Genome Biol.">
        <title>Comparative genomics of Steinernema reveals deeply conserved gene regulatory networks.</title>
        <authorList>
            <person name="Dillman A.R."/>
            <person name="Macchietto M."/>
            <person name="Porter C.F."/>
            <person name="Rogers A."/>
            <person name="Williams B."/>
            <person name="Antoshechkin I."/>
            <person name="Lee M.M."/>
            <person name="Goodwin Z."/>
            <person name="Lu X."/>
            <person name="Lewis E.E."/>
            <person name="Goodrich-Blair H."/>
            <person name="Stock S.P."/>
            <person name="Adams B.J."/>
            <person name="Sternberg P.W."/>
            <person name="Mortazavi A."/>
        </authorList>
    </citation>
    <scope>NUCLEOTIDE SEQUENCE [LARGE SCALE GENOMIC DNA]</scope>
    <source>
        <strain evidence="2 3">ALL</strain>
    </source>
</reference>
<name>A0A4U5NFI2_STECR</name>
<evidence type="ECO:0000313" key="3">
    <source>
        <dbReference type="Proteomes" id="UP000298663"/>
    </source>
</evidence>
<accession>A0A4U5NFI2</accession>
<protein>
    <submittedName>
        <fullName evidence="2">Uncharacterized protein</fullName>
    </submittedName>
</protein>
<reference evidence="2 3" key="2">
    <citation type="journal article" date="2019" name="G3 (Bethesda)">
        <title>Hybrid Assembly of the Genome of the Entomopathogenic Nematode Steinernema carpocapsae Identifies the X-Chromosome.</title>
        <authorList>
            <person name="Serra L."/>
            <person name="Macchietto M."/>
            <person name="Macias-Munoz A."/>
            <person name="McGill C.J."/>
            <person name="Rodriguez I.M."/>
            <person name="Rodriguez B."/>
            <person name="Murad R."/>
            <person name="Mortazavi A."/>
        </authorList>
    </citation>
    <scope>NUCLEOTIDE SEQUENCE [LARGE SCALE GENOMIC DNA]</scope>
    <source>
        <strain evidence="2 3">ALL</strain>
    </source>
</reference>
<comment type="caution">
    <text evidence="2">The sequence shown here is derived from an EMBL/GenBank/DDBJ whole genome shotgun (WGS) entry which is preliminary data.</text>
</comment>
<proteinExistence type="predicted"/>
<feature type="region of interest" description="Disordered" evidence="1">
    <location>
        <begin position="58"/>
        <end position="106"/>
    </location>
</feature>
<dbReference type="EMBL" id="AZBU02000004">
    <property type="protein sequence ID" value="TKR81809.1"/>
    <property type="molecule type" value="Genomic_DNA"/>
</dbReference>